<dbReference type="Proteomes" id="UP000190906">
    <property type="component" value="Unassembled WGS sequence"/>
</dbReference>
<keyword evidence="1" id="KW-1133">Transmembrane helix</keyword>
<comment type="caution">
    <text evidence="2">The sequence shown here is derived from an EMBL/GenBank/DDBJ whole genome shotgun (WGS) entry which is preliminary data.</text>
</comment>
<keyword evidence="2" id="KW-0808">Transferase</keyword>
<organism evidence="2 3">
    <name type="scientific">Bacillus cereus</name>
    <dbReference type="NCBI Taxonomy" id="1396"/>
    <lineage>
        <taxon>Bacteria</taxon>
        <taxon>Bacillati</taxon>
        <taxon>Bacillota</taxon>
        <taxon>Bacilli</taxon>
        <taxon>Bacillales</taxon>
        <taxon>Bacillaceae</taxon>
        <taxon>Bacillus</taxon>
        <taxon>Bacillus cereus group</taxon>
    </lineage>
</organism>
<dbReference type="PANTHER" id="PTHR38436:SF1">
    <property type="entry name" value="ESTER CYCLASE"/>
    <property type="match status" value="1"/>
</dbReference>
<dbReference type="GO" id="GO:0016301">
    <property type="term" value="F:kinase activity"/>
    <property type="evidence" value="ECO:0007669"/>
    <property type="project" value="UniProtKB-KW"/>
</dbReference>
<evidence type="ECO:0000313" key="2">
    <source>
        <dbReference type="EMBL" id="OOR08352.1"/>
    </source>
</evidence>
<dbReference type="Pfam" id="PF07366">
    <property type="entry name" value="SnoaL"/>
    <property type="match status" value="1"/>
</dbReference>
<dbReference type="InterPro" id="IPR032710">
    <property type="entry name" value="NTF2-like_dom_sf"/>
</dbReference>
<keyword evidence="1" id="KW-0812">Transmembrane</keyword>
<dbReference type="InterPro" id="IPR009959">
    <property type="entry name" value="Cyclase_SnoaL-like"/>
</dbReference>
<gene>
    <name evidence="2" type="ORF">BW897_29510</name>
</gene>
<sequence>MKLEKNLIIIIIAVFILGIVSTLIFQTSTGNNKGNSIKNENVASVSKSDVTEKEKNKKMVVDFYNEVFNKHNIDIIPKYVSEDYKQHNPFVADGRKAFMDFFKEDFVKNPNSFAEIKRVVVEGDTVALHVHSRTNSQNKGVAIVDIFRIKDGKIVEHWDVIQEIPNETANNNTMF</sequence>
<dbReference type="PANTHER" id="PTHR38436">
    <property type="entry name" value="POLYKETIDE CYCLASE SNOAL-LIKE DOMAIN"/>
    <property type="match status" value="1"/>
</dbReference>
<dbReference type="RefSeq" id="WP_078205668.1">
    <property type="nucleotide sequence ID" value="NZ_MUAJ01000059.1"/>
</dbReference>
<evidence type="ECO:0000313" key="3">
    <source>
        <dbReference type="Proteomes" id="UP000190906"/>
    </source>
</evidence>
<keyword evidence="1" id="KW-0472">Membrane</keyword>
<dbReference type="AlphaFoldDB" id="A0A1S9TEK9"/>
<dbReference type="Gene3D" id="3.10.450.50">
    <property type="match status" value="1"/>
</dbReference>
<proteinExistence type="predicted"/>
<accession>A0A1S9TEK9</accession>
<keyword evidence="2" id="KW-0418">Kinase</keyword>
<dbReference type="GO" id="GO:0030638">
    <property type="term" value="P:polyketide metabolic process"/>
    <property type="evidence" value="ECO:0007669"/>
    <property type="project" value="InterPro"/>
</dbReference>
<dbReference type="EMBL" id="MUAJ01000059">
    <property type="protein sequence ID" value="OOR08352.1"/>
    <property type="molecule type" value="Genomic_DNA"/>
</dbReference>
<evidence type="ECO:0000256" key="1">
    <source>
        <dbReference type="SAM" id="Phobius"/>
    </source>
</evidence>
<keyword evidence="2" id="KW-0670">Pyruvate</keyword>
<protein>
    <submittedName>
        <fullName evidence="2">Pyruvate kinase</fullName>
    </submittedName>
</protein>
<reference evidence="2 3" key="1">
    <citation type="submission" date="2017-01" db="EMBL/GenBank/DDBJ databases">
        <title>Bacillus cereus isolates.</title>
        <authorList>
            <person name="Beno S.M."/>
        </authorList>
    </citation>
    <scope>NUCLEOTIDE SEQUENCE [LARGE SCALE GENOMIC DNA]</scope>
    <source>
        <strain evidence="2 3">FSL H8-0485</strain>
    </source>
</reference>
<dbReference type="SUPFAM" id="SSF54427">
    <property type="entry name" value="NTF2-like"/>
    <property type="match status" value="1"/>
</dbReference>
<name>A0A1S9TEK9_BACCE</name>
<feature type="transmembrane region" description="Helical" evidence="1">
    <location>
        <begin position="7"/>
        <end position="25"/>
    </location>
</feature>